<reference evidence="2 3" key="1">
    <citation type="journal article" date="2010" name="Nature">
        <title>Perigord black truffle genome uncovers evolutionary origins and mechanisms of symbiosis.</title>
        <authorList>
            <person name="Martin F."/>
            <person name="Kohler A."/>
            <person name="Murat C."/>
            <person name="Balestrini R."/>
            <person name="Coutinho P.M."/>
            <person name="Jaillon O."/>
            <person name="Montanini B."/>
            <person name="Morin E."/>
            <person name="Noel B."/>
            <person name="Percudani R."/>
            <person name="Porcel B."/>
            <person name="Rubini A."/>
            <person name="Amicucci A."/>
            <person name="Amselem J."/>
            <person name="Anthouard V."/>
            <person name="Arcioni S."/>
            <person name="Artiguenave F."/>
            <person name="Aury J.M."/>
            <person name="Ballario P."/>
            <person name="Bolchi A."/>
            <person name="Brenna A."/>
            <person name="Brun A."/>
            <person name="Buee M."/>
            <person name="Cantarel B."/>
            <person name="Chevalier G."/>
            <person name="Couloux A."/>
            <person name="Da Silva C."/>
            <person name="Denoeud F."/>
            <person name="Duplessis S."/>
            <person name="Ghignone S."/>
            <person name="Hilselberger B."/>
            <person name="Iotti M."/>
            <person name="Marcais B."/>
            <person name="Mello A."/>
            <person name="Miranda M."/>
            <person name="Pacioni G."/>
            <person name="Quesneville H."/>
            <person name="Riccioni C."/>
            <person name="Ruotolo R."/>
            <person name="Splivallo R."/>
            <person name="Stocchi V."/>
            <person name="Tisserant E."/>
            <person name="Viscomi A.R."/>
            <person name="Zambonelli A."/>
            <person name="Zampieri E."/>
            <person name="Henrissat B."/>
            <person name="Lebrun M.H."/>
            <person name="Paolocci F."/>
            <person name="Bonfante P."/>
            <person name="Ottonello S."/>
            <person name="Wincker P."/>
        </authorList>
    </citation>
    <scope>NUCLEOTIDE SEQUENCE [LARGE SCALE GENOMIC DNA]</scope>
    <source>
        <strain evidence="2 3">Mel28</strain>
    </source>
</reference>
<dbReference type="GeneID" id="9185693"/>
<feature type="region of interest" description="Disordered" evidence="1">
    <location>
        <begin position="1"/>
        <end position="31"/>
    </location>
</feature>
<sequence length="31" mass="3304">MQHAETFFDSFDISSGVEGCDIGNDGGSQRP</sequence>
<evidence type="ECO:0000313" key="2">
    <source>
        <dbReference type="EMBL" id="CAZ81411.1"/>
    </source>
</evidence>
<dbReference type="KEGG" id="tml:GSTUM_00005144001"/>
<organism evidence="2 3">
    <name type="scientific">Tuber melanosporum (strain Mel28)</name>
    <name type="common">Perigord black truffle</name>
    <dbReference type="NCBI Taxonomy" id="656061"/>
    <lineage>
        <taxon>Eukaryota</taxon>
        <taxon>Fungi</taxon>
        <taxon>Dikarya</taxon>
        <taxon>Ascomycota</taxon>
        <taxon>Pezizomycotina</taxon>
        <taxon>Pezizomycetes</taxon>
        <taxon>Pezizales</taxon>
        <taxon>Tuberaceae</taxon>
        <taxon>Tuber</taxon>
    </lineage>
</organism>
<dbReference type="Proteomes" id="UP000006911">
    <property type="component" value="Unassembled WGS sequence"/>
</dbReference>
<evidence type="ECO:0000313" key="3">
    <source>
        <dbReference type="Proteomes" id="UP000006911"/>
    </source>
</evidence>
<gene>
    <name evidence="2" type="ORF">GSTUM_00005144001</name>
</gene>
<dbReference type="HOGENOM" id="CLU_3399657_0_0_1"/>
<dbReference type="AlphaFoldDB" id="D5GA57"/>
<name>D5GA57_TUBMM</name>
<keyword evidence="3" id="KW-1185">Reference proteome</keyword>
<protein>
    <submittedName>
        <fullName evidence="2">(Perigord truffle) hypothetical protein</fullName>
    </submittedName>
</protein>
<proteinExistence type="predicted"/>
<evidence type="ECO:0000256" key="1">
    <source>
        <dbReference type="SAM" id="MobiDB-lite"/>
    </source>
</evidence>
<accession>D5GA57</accession>
<dbReference type="RefSeq" id="XP_002837220.1">
    <property type="nucleotide sequence ID" value="XM_002837174.1"/>
</dbReference>
<dbReference type="EMBL" id="FN430075">
    <property type="protein sequence ID" value="CAZ81411.1"/>
    <property type="molecule type" value="Genomic_DNA"/>
</dbReference>
<dbReference type="InParanoid" id="D5GA57"/>